<dbReference type="Proteomes" id="UP001556692">
    <property type="component" value="Unassembled WGS sequence"/>
</dbReference>
<dbReference type="InterPro" id="IPR009057">
    <property type="entry name" value="Homeodomain-like_sf"/>
</dbReference>
<dbReference type="RefSeq" id="WP_367954971.1">
    <property type="nucleotide sequence ID" value="NZ_JBDPGJ010000003.1"/>
</dbReference>
<keyword evidence="3" id="KW-0804">Transcription</keyword>
<organism evidence="5 6">
    <name type="scientific">Aquibium pacificus</name>
    <dbReference type="NCBI Taxonomy" id="3153579"/>
    <lineage>
        <taxon>Bacteria</taxon>
        <taxon>Pseudomonadati</taxon>
        <taxon>Pseudomonadota</taxon>
        <taxon>Alphaproteobacteria</taxon>
        <taxon>Hyphomicrobiales</taxon>
        <taxon>Phyllobacteriaceae</taxon>
        <taxon>Aquibium</taxon>
    </lineage>
</organism>
<protein>
    <submittedName>
        <fullName evidence="5">Helix-turn-helix domain-containing protein</fullName>
    </submittedName>
</protein>
<dbReference type="SUPFAM" id="SSF46689">
    <property type="entry name" value="Homeodomain-like"/>
    <property type="match status" value="1"/>
</dbReference>
<dbReference type="SMART" id="SM00342">
    <property type="entry name" value="HTH_ARAC"/>
    <property type="match status" value="1"/>
</dbReference>
<evidence type="ECO:0000256" key="2">
    <source>
        <dbReference type="ARBA" id="ARBA00023125"/>
    </source>
</evidence>
<evidence type="ECO:0000313" key="5">
    <source>
        <dbReference type="EMBL" id="MEX0407101.1"/>
    </source>
</evidence>
<dbReference type="InterPro" id="IPR018060">
    <property type="entry name" value="HTH_AraC"/>
</dbReference>
<evidence type="ECO:0000259" key="4">
    <source>
        <dbReference type="PROSITE" id="PS01124"/>
    </source>
</evidence>
<dbReference type="Gene3D" id="1.10.10.60">
    <property type="entry name" value="Homeodomain-like"/>
    <property type="match status" value="1"/>
</dbReference>
<proteinExistence type="predicted"/>
<name>A0ABV3SMG9_9HYPH</name>
<dbReference type="Pfam" id="PF12833">
    <property type="entry name" value="HTH_18"/>
    <property type="match status" value="1"/>
</dbReference>
<dbReference type="PANTHER" id="PTHR46796">
    <property type="entry name" value="HTH-TYPE TRANSCRIPTIONAL ACTIVATOR RHAS-RELATED"/>
    <property type="match status" value="1"/>
</dbReference>
<dbReference type="EMBL" id="JBDPGJ010000003">
    <property type="protein sequence ID" value="MEX0407101.1"/>
    <property type="molecule type" value="Genomic_DNA"/>
</dbReference>
<keyword evidence="6" id="KW-1185">Reference proteome</keyword>
<dbReference type="InterPro" id="IPR050204">
    <property type="entry name" value="AraC_XylS_family_regulators"/>
</dbReference>
<comment type="caution">
    <text evidence="5">The sequence shown here is derived from an EMBL/GenBank/DDBJ whole genome shotgun (WGS) entry which is preliminary data.</text>
</comment>
<accession>A0ABV3SMG9</accession>
<dbReference type="PANTHER" id="PTHR46796:SF15">
    <property type="entry name" value="BLL1074 PROTEIN"/>
    <property type="match status" value="1"/>
</dbReference>
<reference evidence="5 6" key="1">
    <citation type="submission" date="2024-05" db="EMBL/GenBank/DDBJ databases">
        <authorList>
            <person name="Jiang F."/>
        </authorList>
    </citation>
    <scope>NUCLEOTIDE SEQUENCE [LARGE SCALE GENOMIC DNA]</scope>
    <source>
        <strain evidence="5 6">LZ166</strain>
    </source>
</reference>
<dbReference type="PROSITE" id="PS01124">
    <property type="entry name" value="HTH_ARAC_FAMILY_2"/>
    <property type="match status" value="1"/>
</dbReference>
<evidence type="ECO:0000256" key="3">
    <source>
        <dbReference type="ARBA" id="ARBA00023163"/>
    </source>
</evidence>
<evidence type="ECO:0000313" key="6">
    <source>
        <dbReference type="Proteomes" id="UP001556692"/>
    </source>
</evidence>
<sequence length="278" mass="30847">MDDIRTRQNSTVPAGYAPLMLRRPVRPELAADVFSIVGYRENGDRLQGSLEMAPLVVPLIVSFGEPFEIALGRAPTPRDRFGSFTSGLYPGFVMINSTGGAECIQVDFTPPGAFRFFGLPMSEIANRMVGIDDLADPEIRELRQRLGEEHDWQRRFALVEAFLIARLDGGQAASPEVAWAYDRILRRRGGERVADIATALGWSRKHLAERFRTEIGIGAKAVSRMARFNRALELARQETPRDWAGIAADCGYSDQAHLVREFRMFSGSSPTALAPHLA</sequence>
<gene>
    <name evidence="5" type="ORF">ABGN05_15660</name>
</gene>
<keyword evidence="2" id="KW-0238">DNA-binding</keyword>
<evidence type="ECO:0000256" key="1">
    <source>
        <dbReference type="ARBA" id="ARBA00023015"/>
    </source>
</evidence>
<feature type="domain" description="HTH araC/xylS-type" evidence="4">
    <location>
        <begin position="175"/>
        <end position="276"/>
    </location>
</feature>
<keyword evidence="1" id="KW-0805">Transcription regulation</keyword>